<keyword evidence="2" id="KW-0472">Membrane</keyword>
<evidence type="ECO:0000313" key="3">
    <source>
        <dbReference type="EMBL" id="SHJ82567.1"/>
    </source>
</evidence>
<evidence type="ECO:0000256" key="2">
    <source>
        <dbReference type="SAM" id="Phobius"/>
    </source>
</evidence>
<keyword evidence="4" id="KW-1185">Reference proteome</keyword>
<keyword evidence="2" id="KW-0812">Transmembrane</keyword>
<accession>A0A1M6MGJ0</accession>
<dbReference type="AlphaFoldDB" id="A0A1M6MGJ0"/>
<dbReference type="RefSeq" id="WP_143184291.1">
    <property type="nucleotide sequence ID" value="NZ_FQYR01000004.1"/>
</dbReference>
<dbReference type="OrthoDB" id="9935239at2"/>
<dbReference type="Proteomes" id="UP000184510">
    <property type="component" value="Unassembled WGS sequence"/>
</dbReference>
<feature type="compositionally biased region" description="Basic and acidic residues" evidence="1">
    <location>
        <begin position="78"/>
        <end position="89"/>
    </location>
</feature>
<feature type="transmembrane region" description="Helical" evidence="2">
    <location>
        <begin position="15"/>
        <end position="37"/>
    </location>
</feature>
<evidence type="ECO:0000313" key="4">
    <source>
        <dbReference type="Proteomes" id="UP000184510"/>
    </source>
</evidence>
<protein>
    <submittedName>
        <fullName evidence="3">Uncharacterized protein</fullName>
    </submittedName>
</protein>
<reference evidence="3 4" key="1">
    <citation type="submission" date="2016-11" db="EMBL/GenBank/DDBJ databases">
        <authorList>
            <person name="Jaros S."/>
            <person name="Januszkiewicz K."/>
            <person name="Wedrychowicz H."/>
        </authorList>
    </citation>
    <scope>NUCLEOTIDE SEQUENCE [LARGE SCALE GENOMIC DNA]</scope>
    <source>
        <strain evidence="3 4">DSM 18772</strain>
    </source>
</reference>
<gene>
    <name evidence="3" type="ORF">SAMN02745181_2725</name>
</gene>
<keyword evidence="2" id="KW-1133">Transmembrane helix</keyword>
<name>A0A1M6MGJ0_9BACT</name>
<organism evidence="3 4">
    <name type="scientific">Rubritalea squalenifaciens DSM 18772</name>
    <dbReference type="NCBI Taxonomy" id="1123071"/>
    <lineage>
        <taxon>Bacteria</taxon>
        <taxon>Pseudomonadati</taxon>
        <taxon>Verrucomicrobiota</taxon>
        <taxon>Verrucomicrobiia</taxon>
        <taxon>Verrucomicrobiales</taxon>
        <taxon>Rubritaleaceae</taxon>
        <taxon>Rubritalea</taxon>
    </lineage>
</organism>
<dbReference type="EMBL" id="FQYR01000004">
    <property type="protein sequence ID" value="SHJ82567.1"/>
    <property type="molecule type" value="Genomic_DNA"/>
</dbReference>
<dbReference type="STRING" id="1123071.SAMN02745181_2725"/>
<dbReference type="InParanoid" id="A0A1M6MGJ0"/>
<sequence length="89" mass="10325">MKLELAALSQSDVPALTMLAFSFFALGVIATIIVRLIRHRNDKPSPEEQLIEECSKEEHSNKRQATPVRKKKKPKGNPWERDPDWWKNE</sequence>
<feature type="region of interest" description="Disordered" evidence="1">
    <location>
        <begin position="43"/>
        <end position="89"/>
    </location>
</feature>
<evidence type="ECO:0000256" key="1">
    <source>
        <dbReference type="SAM" id="MobiDB-lite"/>
    </source>
</evidence>
<proteinExistence type="predicted"/>